<dbReference type="Gramene" id="evm.model.06.270">
    <property type="protein sequence ID" value="cds.evm.model.06.270"/>
    <property type="gene ID" value="evm.TU.06.270"/>
</dbReference>
<evidence type="ECO:0000313" key="4">
    <source>
        <dbReference type="Proteomes" id="UP000596661"/>
    </source>
</evidence>
<proteinExistence type="predicted"/>
<organism evidence="3 4">
    <name type="scientific">Cannabis sativa</name>
    <name type="common">Hemp</name>
    <name type="synonym">Marijuana</name>
    <dbReference type="NCBI Taxonomy" id="3483"/>
    <lineage>
        <taxon>Eukaryota</taxon>
        <taxon>Viridiplantae</taxon>
        <taxon>Streptophyta</taxon>
        <taxon>Embryophyta</taxon>
        <taxon>Tracheophyta</taxon>
        <taxon>Spermatophyta</taxon>
        <taxon>Magnoliopsida</taxon>
        <taxon>eudicotyledons</taxon>
        <taxon>Gunneridae</taxon>
        <taxon>Pentapetalae</taxon>
        <taxon>rosids</taxon>
        <taxon>fabids</taxon>
        <taxon>Rosales</taxon>
        <taxon>Cannabaceae</taxon>
        <taxon>Cannabis</taxon>
    </lineage>
</organism>
<sequence length="118" mass="13230">MAIITNHFKCFLLITNMLIMLSFISTIQRVEARNLLETTTTTTSDDEDEVPQSLVPEFPGIPNLADQLPKFEWPPLPFNLPGFLGSTNQDKQEDHHDQVPIVSKDKPSLTESHSASNP</sequence>
<reference evidence="3" key="2">
    <citation type="submission" date="2021-03" db="UniProtKB">
        <authorList>
            <consortium name="EnsemblPlants"/>
        </authorList>
    </citation>
    <scope>IDENTIFICATION</scope>
</reference>
<feature type="chain" id="PRO_5030848627" evidence="2">
    <location>
        <begin position="33"/>
        <end position="118"/>
    </location>
</feature>
<accession>A0A803PXP5</accession>
<evidence type="ECO:0000313" key="3">
    <source>
        <dbReference type="EnsemblPlants" id="cds.evm.model.06.270"/>
    </source>
</evidence>
<feature type="region of interest" description="Disordered" evidence="1">
    <location>
        <begin position="82"/>
        <end position="118"/>
    </location>
</feature>
<feature type="signal peptide" evidence="2">
    <location>
        <begin position="1"/>
        <end position="32"/>
    </location>
</feature>
<keyword evidence="4" id="KW-1185">Reference proteome</keyword>
<keyword evidence="2" id="KW-0732">Signal</keyword>
<feature type="compositionally biased region" description="Polar residues" evidence="1">
    <location>
        <begin position="109"/>
        <end position="118"/>
    </location>
</feature>
<reference evidence="3" key="1">
    <citation type="submission" date="2018-11" db="EMBL/GenBank/DDBJ databases">
        <authorList>
            <person name="Grassa J C."/>
        </authorList>
    </citation>
    <scope>NUCLEOTIDE SEQUENCE [LARGE SCALE GENOMIC DNA]</scope>
</reference>
<dbReference type="EMBL" id="UZAU01000557">
    <property type="status" value="NOT_ANNOTATED_CDS"/>
    <property type="molecule type" value="Genomic_DNA"/>
</dbReference>
<protein>
    <submittedName>
        <fullName evidence="3">Uncharacterized protein</fullName>
    </submittedName>
</protein>
<evidence type="ECO:0000256" key="2">
    <source>
        <dbReference type="SAM" id="SignalP"/>
    </source>
</evidence>
<evidence type="ECO:0000256" key="1">
    <source>
        <dbReference type="SAM" id="MobiDB-lite"/>
    </source>
</evidence>
<dbReference type="EnsemblPlants" id="evm.model.06.270">
    <property type="protein sequence ID" value="cds.evm.model.06.270"/>
    <property type="gene ID" value="evm.TU.06.270"/>
</dbReference>
<dbReference type="AlphaFoldDB" id="A0A803PXP5"/>
<name>A0A803PXP5_CANSA</name>
<dbReference type="Proteomes" id="UP000596661">
    <property type="component" value="Chromosome 6"/>
</dbReference>
<feature type="compositionally biased region" description="Basic and acidic residues" evidence="1">
    <location>
        <begin position="90"/>
        <end position="108"/>
    </location>
</feature>